<feature type="signal peptide" evidence="1">
    <location>
        <begin position="1"/>
        <end position="18"/>
    </location>
</feature>
<gene>
    <name evidence="2" type="ORF">SAMN02927900_06017</name>
</gene>
<evidence type="ECO:0000313" key="2">
    <source>
        <dbReference type="EMBL" id="SCW87826.1"/>
    </source>
</evidence>
<keyword evidence="1" id="KW-0732">Signal</keyword>
<dbReference type="EMBL" id="FMTM01000016">
    <property type="protein sequence ID" value="SCW87826.1"/>
    <property type="molecule type" value="Genomic_DNA"/>
</dbReference>
<proteinExistence type="predicted"/>
<feature type="chain" id="PRO_5011683073" description="Permuted papain-like amidase YaeF/Yiix C92 family enzyme" evidence="1">
    <location>
        <begin position="19"/>
        <end position="217"/>
    </location>
</feature>
<reference evidence="2 3" key="1">
    <citation type="submission" date="2016-10" db="EMBL/GenBank/DDBJ databases">
        <authorList>
            <person name="de Groot N.N."/>
        </authorList>
    </citation>
    <scope>NUCLEOTIDE SEQUENCE [LARGE SCALE GENOMIC DNA]</scope>
    <source>
        <strain evidence="2 3">CGMCC 1.3401</strain>
    </source>
</reference>
<protein>
    <recommendedName>
        <fullName evidence="4">Permuted papain-like amidase YaeF/Yiix C92 family enzyme</fullName>
    </recommendedName>
</protein>
<evidence type="ECO:0000313" key="3">
    <source>
        <dbReference type="Proteomes" id="UP000199542"/>
    </source>
</evidence>
<dbReference type="AlphaFoldDB" id="A0A1G4U2F3"/>
<accession>A0A1G4U2F3</accession>
<evidence type="ECO:0000256" key="1">
    <source>
        <dbReference type="SAM" id="SignalP"/>
    </source>
</evidence>
<dbReference type="RefSeq" id="WP_407691819.1">
    <property type="nucleotide sequence ID" value="NZ_FMTM01000016.1"/>
</dbReference>
<organism evidence="2 3">
    <name type="scientific">Rhizobium mongolense subsp. loessense</name>
    <dbReference type="NCBI Taxonomy" id="158890"/>
    <lineage>
        <taxon>Bacteria</taxon>
        <taxon>Pseudomonadati</taxon>
        <taxon>Pseudomonadota</taxon>
        <taxon>Alphaproteobacteria</taxon>
        <taxon>Hyphomicrobiales</taxon>
        <taxon>Rhizobiaceae</taxon>
        <taxon>Rhizobium/Agrobacterium group</taxon>
        <taxon>Rhizobium</taxon>
    </lineage>
</organism>
<dbReference type="Proteomes" id="UP000199542">
    <property type="component" value="Unassembled WGS sequence"/>
</dbReference>
<name>A0A1G4U2F3_9HYPH</name>
<evidence type="ECO:0008006" key="4">
    <source>
        <dbReference type="Google" id="ProtNLM"/>
    </source>
</evidence>
<sequence>MESLMISRLLFVTLLALATAVCPTRGEAGPSSASADGAAVPTVSTTTPRNVVTAARHQQKAGRFFIEFRSRYALSYGHTYVIFGRMGKTGNIIDREVAGLHPASNSAVPYILGHYIPVPAETGESDGDLDDRYRSASWRVTLNEQEYRNVVAYIRKLQATSRFWQATVSNCNAFVGKIARSMGYKTPGIWLRPQQYVIKLREMNGGPNAVGYTGPPG</sequence>